<evidence type="ECO:0000313" key="2">
    <source>
        <dbReference type="EMBL" id="KXZ60568.1"/>
    </source>
</evidence>
<feature type="compositionally biased region" description="Gly residues" evidence="1">
    <location>
        <begin position="1"/>
        <end position="24"/>
    </location>
</feature>
<gene>
    <name evidence="2" type="ORF">Mlaev_01354</name>
</gene>
<evidence type="ECO:0000256" key="1">
    <source>
        <dbReference type="SAM" id="MobiDB-lite"/>
    </source>
</evidence>
<name>A0A150HFJ7_9MICO</name>
<reference evidence="2 3" key="1">
    <citation type="submission" date="2016-01" db="EMBL/GenBank/DDBJ databases">
        <title>Draft genome sequences of Microbacterium laevaniformans LCDC 91-0039 and the type strain of Microbacterium hominis LCDC 84-209.</title>
        <authorList>
            <person name="Bernier A.-M."/>
            <person name="Bernard K."/>
        </authorList>
    </citation>
    <scope>NUCLEOTIDE SEQUENCE [LARGE SCALE GENOMIC DNA]</scope>
    <source>
        <strain evidence="2 3">LCDC 91-0039</strain>
    </source>
</reference>
<proteinExistence type="predicted"/>
<protein>
    <submittedName>
        <fullName evidence="2">Uncharacterized protein</fullName>
    </submittedName>
</protein>
<dbReference type="Proteomes" id="UP000075357">
    <property type="component" value="Unassembled WGS sequence"/>
</dbReference>
<dbReference type="EMBL" id="LRAD01000030">
    <property type="protein sequence ID" value="KXZ60568.1"/>
    <property type="molecule type" value="Genomic_DNA"/>
</dbReference>
<dbReference type="AlphaFoldDB" id="A0A150HFJ7"/>
<evidence type="ECO:0000313" key="3">
    <source>
        <dbReference type="Proteomes" id="UP000075357"/>
    </source>
</evidence>
<feature type="region of interest" description="Disordered" evidence="1">
    <location>
        <begin position="1"/>
        <end position="43"/>
    </location>
</feature>
<organism evidence="2 3">
    <name type="scientific">Microbacterium laevaniformans</name>
    <dbReference type="NCBI Taxonomy" id="36807"/>
    <lineage>
        <taxon>Bacteria</taxon>
        <taxon>Bacillati</taxon>
        <taxon>Actinomycetota</taxon>
        <taxon>Actinomycetes</taxon>
        <taxon>Micrococcales</taxon>
        <taxon>Microbacteriaceae</taxon>
        <taxon>Microbacterium</taxon>
    </lineage>
</organism>
<keyword evidence="3" id="KW-1185">Reference proteome</keyword>
<sequence length="43" mass="3932">MRRSLGEGGALGGGVDDVGEGGGVSEEVQTGGAPPAMGGAASM</sequence>
<comment type="caution">
    <text evidence="2">The sequence shown here is derived from an EMBL/GenBank/DDBJ whole genome shotgun (WGS) entry which is preliminary data.</text>
</comment>
<feature type="compositionally biased region" description="Low complexity" evidence="1">
    <location>
        <begin position="25"/>
        <end position="43"/>
    </location>
</feature>
<accession>A0A150HFJ7</accession>